<comment type="caution">
    <text evidence="10">The sequence shown here is derived from an EMBL/GenBank/DDBJ whole genome shotgun (WGS) entry which is preliminary data.</text>
</comment>
<reference evidence="11" key="1">
    <citation type="journal article" date="2016" name="Genome Announc.">
        <title>Genome sequences of three species of Hanseniaspora isolated from spontaneous wine fermentations.</title>
        <authorList>
            <person name="Sternes P.R."/>
            <person name="Lee D."/>
            <person name="Kutyna D.R."/>
            <person name="Borneman A.R."/>
        </authorList>
    </citation>
    <scope>NUCLEOTIDE SEQUENCE [LARGE SCALE GENOMIC DNA]</scope>
    <source>
        <strain evidence="11">AWRI3579</strain>
    </source>
</reference>
<feature type="transmembrane region" description="Helical" evidence="8">
    <location>
        <begin position="250"/>
        <end position="269"/>
    </location>
</feature>
<dbReference type="Pfam" id="PF02535">
    <property type="entry name" value="Zip"/>
    <property type="match status" value="1"/>
</dbReference>
<sequence length="403" mass="44587">MNSTVTQIAQIIAKRDDDDDCPTQSEYNGMLGLRVLSIFMVLISSSIGAFLPILTQRYSKNGVFSGETTKKVLRVAFFIARNFGSGVIFATAFIHLLDSGYEALTSPCLGGAFQEYPMAYAICMLSIFVIYLMEIISRHYVDRYVSRNGGPSQPSHTHGNFDFLMKDNSEEDHHSHANDTSIGAVHIHDDAADVENATDAHYHNHNNMDDEKDLENINNTTNGIATSSESDAESSLYDDDMSQRDIMNQIFAIFVLEFGIIFHSVWVGLTLGVAGEEFKTLFVVIVFHQMFEGLGLSTRIAECKWPKNKKHYPYLMALAYGLTTPITIAIGVGVRTSLNMANMTLSIVSGVADSISGGILLYNSFELLFGAFNEYPGNLKMKLLSYFTTCWGVGLMALLGKWA</sequence>
<dbReference type="InterPro" id="IPR004698">
    <property type="entry name" value="Zn/Fe_permease_fun/pln"/>
</dbReference>
<dbReference type="GO" id="GO:0005886">
    <property type="term" value="C:plasma membrane"/>
    <property type="evidence" value="ECO:0007669"/>
    <property type="project" value="TreeGrafter"/>
</dbReference>
<feature type="transmembrane region" description="Helical" evidence="8">
    <location>
        <begin position="340"/>
        <end position="362"/>
    </location>
</feature>
<evidence type="ECO:0000256" key="1">
    <source>
        <dbReference type="ARBA" id="ARBA00004141"/>
    </source>
</evidence>
<feature type="transmembrane region" description="Helical" evidence="8">
    <location>
        <begin position="383"/>
        <end position="402"/>
    </location>
</feature>
<comment type="similarity">
    <text evidence="2 8">Belongs to the ZIP transporter (TC 2.A.5) family.</text>
</comment>
<feature type="transmembrane region" description="Helical" evidence="8">
    <location>
        <begin position="75"/>
        <end position="97"/>
    </location>
</feature>
<dbReference type="InParanoid" id="A0A1E5RVB3"/>
<evidence type="ECO:0000256" key="8">
    <source>
        <dbReference type="RuleBase" id="RU362088"/>
    </source>
</evidence>
<accession>A0A1E5RVB3</accession>
<feature type="transmembrane region" description="Helical" evidence="8">
    <location>
        <begin position="312"/>
        <end position="334"/>
    </location>
</feature>
<dbReference type="GO" id="GO:0005385">
    <property type="term" value="F:zinc ion transmembrane transporter activity"/>
    <property type="evidence" value="ECO:0007669"/>
    <property type="project" value="InterPro"/>
</dbReference>
<keyword evidence="6 8" id="KW-0406">Ion transport</keyword>
<dbReference type="FunCoup" id="A0A1E5RVB3">
    <property type="interactions" value="513"/>
</dbReference>
<feature type="transmembrane region" description="Helical" evidence="8">
    <location>
        <begin position="117"/>
        <end position="137"/>
    </location>
</feature>
<dbReference type="NCBIfam" id="TIGR00820">
    <property type="entry name" value="zip"/>
    <property type="match status" value="1"/>
</dbReference>
<keyword evidence="4 8" id="KW-0812">Transmembrane</keyword>
<dbReference type="AlphaFoldDB" id="A0A1E5RVB3"/>
<dbReference type="InterPro" id="IPR003689">
    <property type="entry name" value="ZIP"/>
</dbReference>
<gene>
    <name evidence="10" type="ORF">AWRI3579_g327</name>
</gene>
<organism evidence="10 11">
    <name type="scientific">Hanseniaspora osmophila</name>
    <dbReference type="NCBI Taxonomy" id="56408"/>
    <lineage>
        <taxon>Eukaryota</taxon>
        <taxon>Fungi</taxon>
        <taxon>Dikarya</taxon>
        <taxon>Ascomycota</taxon>
        <taxon>Saccharomycotina</taxon>
        <taxon>Saccharomycetes</taxon>
        <taxon>Saccharomycodales</taxon>
        <taxon>Saccharomycodaceae</taxon>
        <taxon>Hanseniaspora</taxon>
    </lineage>
</organism>
<feature type="compositionally biased region" description="Polar residues" evidence="9">
    <location>
        <begin position="216"/>
        <end position="229"/>
    </location>
</feature>
<keyword evidence="3 8" id="KW-0813">Transport</keyword>
<keyword evidence="5 8" id="KW-1133">Transmembrane helix</keyword>
<evidence type="ECO:0000256" key="3">
    <source>
        <dbReference type="ARBA" id="ARBA00022448"/>
    </source>
</evidence>
<dbReference type="PANTHER" id="PTHR11040">
    <property type="entry name" value="ZINC/IRON TRANSPORTER"/>
    <property type="match status" value="1"/>
</dbReference>
<protein>
    <submittedName>
        <fullName evidence="10">Zinc-regulated transporter 2</fullName>
    </submittedName>
</protein>
<evidence type="ECO:0000256" key="9">
    <source>
        <dbReference type="SAM" id="MobiDB-lite"/>
    </source>
</evidence>
<dbReference type="OrthoDB" id="448280at2759"/>
<feature type="region of interest" description="Disordered" evidence="9">
    <location>
        <begin position="201"/>
        <end position="235"/>
    </location>
</feature>
<keyword evidence="7 8" id="KW-0472">Membrane</keyword>
<evidence type="ECO:0000313" key="10">
    <source>
        <dbReference type="EMBL" id="OEJ90779.1"/>
    </source>
</evidence>
<keyword evidence="11" id="KW-1185">Reference proteome</keyword>
<evidence type="ECO:0000256" key="5">
    <source>
        <dbReference type="ARBA" id="ARBA00022989"/>
    </source>
</evidence>
<evidence type="ECO:0000256" key="4">
    <source>
        <dbReference type="ARBA" id="ARBA00022692"/>
    </source>
</evidence>
<evidence type="ECO:0000256" key="7">
    <source>
        <dbReference type="ARBA" id="ARBA00023136"/>
    </source>
</evidence>
<dbReference type="STRING" id="56408.A0A1E5RVB3"/>
<proteinExistence type="inferred from homology"/>
<comment type="caution">
    <text evidence="8">Lacks conserved residue(s) required for the propagation of feature annotation.</text>
</comment>
<name>A0A1E5RVB3_9ASCO</name>
<dbReference type="Proteomes" id="UP000095728">
    <property type="component" value="Unassembled WGS sequence"/>
</dbReference>
<dbReference type="PANTHER" id="PTHR11040:SF32">
    <property type="entry name" value="ZINC-REGULATED TRANSPORTER 1"/>
    <property type="match status" value="1"/>
</dbReference>
<comment type="subcellular location">
    <subcellularLocation>
        <location evidence="1 8">Membrane</location>
        <topology evidence="1 8">Multi-pass membrane protein</topology>
    </subcellularLocation>
</comment>
<evidence type="ECO:0000256" key="6">
    <source>
        <dbReference type="ARBA" id="ARBA00023065"/>
    </source>
</evidence>
<evidence type="ECO:0000256" key="2">
    <source>
        <dbReference type="ARBA" id="ARBA00006939"/>
    </source>
</evidence>
<evidence type="ECO:0000313" key="11">
    <source>
        <dbReference type="Proteomes" id="UP000095728"/>
    </source>
</evidence>
<feature type="transmembrane region" description="Helical" evidence="8">
    <location>
        <begin position="35"/>
        <end position="54"/>
    </location>
</feature>
<dbReference type="EMBL" id="LPNM01000003">
    <property type="protein sequence ID" value="OEJ90779.1"/>
    <property type="molecule type" value="Genomic_DNA"/>
</dbReference>